<dbReference type="AlphaFoldDB" id="A0A8H5BGG8"/>
<comment type="caution">
    <text evidence="1">The sequence shown here is derived from an EMBL/GenBank/DDBJ whole genome shotgun (WGS) entry which is preliminary data.</text>
</comment>
<evidence type="ECO:0000313" key="1">
    <source>
        <dbReference type="EMBL" id="KAF5322028.1"/>
    </source>
</evidence>
<organism evidence="1 2">
    <name type="scientific">Psilocybe cf. subviscida</name>
    <dbReference type="NCBI Taxonomy" id="2480587"/>
    <lineage>
        <taxon>Eukaryota</taxon>
        <taxon>Fungi</taxon>
        <taxon>Dikarya</taxon>
        <taxon>Basidiomycota</taxon>
        <taxon>Agaricomycotina</taxon>
        <taxon>Agaricomycetes</taxon>
        <taxon>Agaricomycetidae</taxon>
        <taxon>Agaricales</taxon>
        <taxon>Agaricineae</taxon>
        <taxon>Strophariaceae</taxon>
        <taxon>Psilocybe</taxon>
    </lineage>
</organism>
<reference evidence="1 2" key="1">
    <citation type="journal article" date="2020" name="ISME J.">
        <title>Uncovering the hidden diversity of litter-decomposition mechanisms in mushroom-forming fungi.</title>
        <authorList>
            <person name="Floudas D."/>
            <person name="Bentzer J."/>
            <person name="Ahren D."/>
            <person name="Johansson T."/>
            <person name="Persson P."/>
            <person name="Tunlid A."/>
        </authorList>
    </citation>
    <scope>NUCLEOTIDE SEQUENCE [LARGE SCALE GENOMIC DNA]</scope>
    <source>
        <strain evidence="1 2">CBS 101986</strain>
    </source>
</reference>
<accession>A0A8H5BGG8</accession>
<evidence type="ECO:0000313" key="2">
    <source>
        <dbReference type="Proteomes" id="UP000567179"/>
    </source>
</evidence>
<dbReference type="OrthoDB" id="3124635at2759"/>
<protein>
    <submittedName>
        <fullName evidence="1">Uncharacterized protein</fullName>
    </submittedName>
</protein>
<sequence>MQSIKKAWKRTKAAVLKSPQIKTFTAQDLNLPHDDADSLENADINGPVIHGHDYTNAEFIEIDREYKDNVITGLRKVNVISLLILTRRTGPGGKYSGIGWMDLFAERTERDGLIWPSMDTISGLVWLRDTNEDCMFRVWFCPPGLLHIEVDDDGTWTVKDILTLPRWMLMG</sequence>
<keyword evidence="2" id="KW-1185">Reference proteome</keyword>
<gene>
    <name evidence="1" type="ORF">D9619_002228</name>
</gene>
<dbReference type="Proteomes" id="UP000567179">
    <property type="component" value="Unassembled WGS sequence"/>
</dbReference>
<dbReference type="EMBL" id="JAACJJ010000028">
    <property type="protein sequence ID" value="KAF5322028.1"/>
    <property type="molecule type" value="Genomic_DNA"/>
</dbReference>
<proteinExistence type="predicted"/>
<name>A0A8H5BGG8_9AGAR</name>